<dbReference type="RefSeq" id="WP_119739910.1">
    <property type="nucleotide sequence ID" value="NZ_QYUN01000002.1"/>
</dbReference>
<evidence type="ECO:0000256" key="4">
    <source>
        <dbReference type="ARBA" id="ARBA00023163"/>
    </source>
</evidence>
<comment type="similarity">
    <text evidence="1">Belongs to the LysR transcriptional regulatory family.</text>
</comment>
<dbReference type="InterPro" id="IPR036388">
    <property type="entry name" value="WH-like_DNA-bd_sf"/>
</dbReference>
<gene>
    <name evidence="6" type="ORF">D3870_13705</name>
</gene>
<dbReference type="FunFam" id="1.10.10.10:FF:000001">
    <property type="entry name" value="LysR family transcriptional regulator"/>
    <property type="match status" value="1"/>
</dbReference>
<dbReference type="PANTHER" id="PTHR30419">
    <property type="entry name" value="HTH-TYPE TRANSCRIPTIONAL REGULATOR YBHD"/>
    <property type="match status" value="1"/>
</dbReference>
<keyword evidence="2" id="KW-0805">Transcription regulation</keyword>
<feature type="domain" description="HTH lysR-type" evidence="5">
    <location>
        <begin position="1"/>
        <end position="58"/>
    </location>
</feature>
<evidence type="ECO:0000259" key="5">
    <source>
        <dbReference type="PROSITE" id="PS50931"/>
    </source>
</evidence>
<dbReference type="GO" id="GO:0003700">
    <property type="term" value="F:DNA-binding transcription factor activity"/>
    <property type="evidence" value="ECO:0007669"/>
    <property type="project" value="InterPro"/>
</dbReference>
<evidence type="ECO:0000256" key="2">
    <source>
        <dbReference type="ARBA" id="ARBA00023015"/>
    </source>
</evidence>
<evidence type="ECO:0000256" key="3">
    <source>
        <dbReference type="ARBA" id="ARBA00023125"/>
    </source>
</evidence>
<organism evidence="6 7">
    <name type="scientific">Noviherbaspirillum cavernae</name>
    <dbReference type="NCBI Taxonomy" id="2320862"/>
    <lineage>
        <taxon>Bacteria</taxon>
        <taxon>Pseudomonadati</taxon>
        <taxon>Pseudomonadota</taxon>
        <taxon>Betaproteobacteria</taxon>
        <taxon>Burkholderiales</taxon>
        <taxon>Oxalobacteraceae</taxon>
        <taxon>Noviherbaspirillum</taxon>
    </lineage>
</organism>
<evidence type="ECO:0000313" key="7">
    <source>
        <dbReference type="Proteomes" id="UP000285190"/>
    </source>
</evidence>
<sequence length="300" mass="32765">MDLRKLQHVALLTETRHFARAAELAHITQSALSRSIQALETELGLRLFDRSQAGVSVTPAGRELLERAKPLLKAARDLSYEMTQLRECKLGDLAIGAGPFPAATLIPQTIASLQSSHPGLRLSIEIHHTEALCALLEQETISLFVADTRKGALPPEVEMEPLMVQHGGLFCRADHPLTRRKNLVLHDLAAERFASVQLPPPLLAGFRRALGTTGDVPFAVTCDNIYLLKDLARRSDVVLVCTREALREELASGEFLALPLAQFRPQPVSVGAVTLRNRSRSPAASLFIDTIKRQIAASSA</sequence>
<accession>A0A418X391</accession>
<dbReference type="Pfam" id="PF03466">
    <property type="entry name" value="LysR_substrate"/>
    <property type="match status" value="1"/>
</dbReference>
<dbReference type="InterPro" id="IPR050950">
    <property type="entry name" value="HTH-type_LysR_regulators"/>
</dbReference>
<name>A0A418X391_9BURK</name>
<dbReference type="CDD" id="cd05466">
    <property type="entry name" value="PBP2_LTTR_substrate"/>
    <property type="match status" value="1"/>
</dbReference>
<dbReference type="Proteomes" id="UP000285190">
    <property type="component" value="Unassembled WGS sequence"/>
</dbReference>
<dbReference type="PROSITE" id="PS50931">
    <property type="entry name" value="HTH_LYSR"/>
    <property type="match status" value="1"/>
</dbReference>
<proteinExistence type="inferred from homology"/>
<dbReference type="SUPFAM" id="SSF46785">
    <property type="entry name" value="Winged helix' DNA-binding domain"/>
    <property type="match status" value="1"/>
</dbReference>
<dbReference type="SUPFAM" id="SSF53850">
    <property type="entry name" value="Periplasmic binding protein-like II"/>
    <property type="match status" value="1"/>
</dbReference>
<protein>
    <submittedName>
        <fullName evidence="6">LysR family transcriptional regulator</fullName>
    </submittedName>
</protein>
<dbReference type="EMBL" id="QYUN01000002">
    <property type="protein sequence ID" value="RJG06913.1"/>
    <property type="molecule type" value="Genomic_DNA"/>
</dbReference>
<evidence type="ECO:0000256" key="1">
    <source>
        <dbReference type="ARBA" id="ARBA00009437"/>
    </source>
</evidence>
<keyword evidence="7" id="KW-1185">Reference proteome</keyword>
<dbReference type="GO" id="GO:0005829">
    <property type="term" value="C:cytosol"/>
    <property type="evidence" value="ECO:0007669"/>
    <property type="project" value="TreeGrafter"/>
</dbReference>
<keyword evidence="4" id="KW-0804">Transcription</keyword>
<reference evidence="6 7" key="1">
    <citation type="submission" date="2018-09" db="EMBL/GenBank/DDBJ databases">
        <authorList>
            <person name="Zhu H."/>
        </authorList>
    </citation>
    <scope>NUCLEOTIDE SEQUENCE [LARGE SCALE GENOMIC DNA]</scope>
    <source>
        <strain evidence="6 7">K2R10-39</strain>
    </source>
</reference>
<dbReference type="Pfam" id="PF00126">
    <property type="entry name" value="HTH_1"/>
    <property type="match status" value="1"/>
</dbReference>
<dbReference type="InterPro" id="IPR000847">
    <property type="entry name" value="LysR_HTH_N"/>
</dbReference>
<dbReference type="OrthoDB" id="8981337at2"/>
<evidence type="ECO:0000313" key="6">
    <source>
        <dbReference type="EMBL" id="RJG06913.1"/>
    </source>
</evidence>
<dbReference type="InterPro" id="IPR036390">
    <property type="entry name" value="WH_DNA-bd_sf"/>
</dbReference>
<comment type="caution">
    <text evidence="6">The sequence shown here is derived from an EMBL/GenBank/DDBJ whole genome shotgun (WGS) entry which is preliminary data.</text>
</comment>
<dbReference type="PRINTS" id="PR00039">
    <property type="entry name" value="HTHLYSR"/>
</dbReference>
<keyword evidence="3" id="KW-0238">DNA-binding</keyword>
<dbReference type="Gene3D" id="1.10.10.10">
    <property type="entry name" value="Winged helix-like DNA-binding domain superfamily/Winged helix DNA-binding domain"/>
    <property type="match status" value="1"/>
</dbReference>
<dbReference type="Gene3D" id="3.40.190.290">
    <property type="match status" value="1"/>
</dbReference>
<dbReference type="PANTHER" id="PTHR30419:SF30">
    <property type="entry name" value="LYSR FAMILY TRANSCRIPTIONAL REGULATOR"/>
    <property type="match status" value="1"/>
</dbReference>
<dbReference type="AlphaFoldDB" id="A0A418X391"/>
<dbReference type="GO" id="GO:0003677">
    <property type="term" value="F:DNA binding"/>
    <property type="evidence" value="ECO:0007669"/>
    <property type="project" value="UniProtKB-KW"/>
</dbReference>
<dbReference type="InterPro" id="IPR005119">
    <property type="entry name" value="LysR_subst-bd"/>
</dbReference>